<evidence type="ECO:0000313" key="1">
    <source>
        <dbReference type="EMBL" id="JAD51495.1"/>
    </source>
</evidence>
<name>A0A0A9ARF1_ARUDO</name>
<reference evidence="1" key="2">
    <citation type="journal article" date="2015" name="Data Brief">
        <title>Shoot transcriptome of the giant reed, Arundo donax.</title>
        <authorList>
            <person name="Barrero R.A."/>
            <person name="Guerrero F.D."/>
            <person name="Moolhuijzen P."/>
            <person name="Goolsby J.A."/>
            <person name="Tidwell J."/>
            <person name="Bellgard S.E."/>
            <person name="Bellgard M.I."/>
        </authorList>
    </citation>
    <scope>NUCLEOTIDE SEQUENCE</scope>
    <source>
        <tissue evidence="1">Shoot tissue taken approximately 20 cm above the soil surface</tissue>
    </source>
</reference>
<sequence>MNMVKHAFLTTQLAPPAYYLQGELIE</sequence>
<proteinExistence type="predicted"/>
<accession>A0A0A9ARF1</accession>
<protein>
    <submittedName>
        <fullName evidence="1">Uncharacterized protein</fullName>
    </submittedName>
</protein>
<reference evidence="1" key="1">
    <citation type="submission" date="2014-09" db="EMBL/GenBank/DDBJ databases">
        <authorList>
            <person name="Magalhaes I.L.F."/>
            <person name="Oliveira U."/>
            <person name="Santos F.R."/>
            <person name="Vidigal T.H.D.A."/>
            <person name="Brescovit A.D."/>
            <person name="Santos A.J."/>
        </authorList>
    </citation>
    <scope>NUCLEOTIDE SEQUENCE</scope>
    <source>
        <tissue evidence="1">Shoot tissue taken approximately 20 cm above the soil surface</tissue>
    </source>
</reference>
<dbReference type="AlphaFoldDB" id="A0A0A9ARF1"/>
<dbReference type="EMBL" id="GBRH01246400">
    <property type="protein sequence ID" value="JAD51495.1"/>
    <property type="molecule type" value="Transcribed_RNA"/>
</dbReference>
<organism evidence="1">
    <name type="scientific">Arundo donax</name>
    <name type="common">Giant reed</name>
    <name type="synonym">Donax arundinaceus</name>
    <dbReference type="NCBI Taxonomy" id="35708"/>
    <lineage>
        <taxon>Eukaryota</taxon>
        <taxon>Viridiplantae</taxon>
        <taxon>Streptophyta</taxon>
        <taxon>Embryophyta</taxon>
        <taxon>Tracheophyta</taxon>
        <taxon>Spermatophyta</taxon>
        <taxon>Magnoliopsida</taxon>
        <taxon>Liliopsida</taxon>
        <taxon>Poales</taxon>
        <taxon>Poaceae</taxon>
        <taxon>PACMAD clade</taxon>
        <taxon>Arundinoideae</taxon>
        <taxon>Arundineae</taxon>
        <taxon>Arundo</taxon>
    </lineage>
</organism>